<comment type="similarity">
    <text evidence="1">Belongs to the metallo-dependent hydrolases superfamily.</text>
</comment>
<organism evidence="3 4">
    <name type="scientific">Pseudohoeflea suaedae</name>
    <dbReference type="NCBI Taxonomy" id="877384"/>
    <lineage>
        <taxon>Bacteria</taxon>
        <taxon>Pseudomonadati</taxon>
        <taxon>Pseudomonadota</taxon>
        <taxon>Alphaproteobacteria</taxon>
        <taxon>Hyphomicrobiales</taxon>
        <taxon>Rhizobiaceae</taxon>
        <taxon>Pseudohoeflea</taxon>
    </lineage>
</organism>
<accession>A0A4R5PLL6</accession>
<reference evidence="3 4" key="1">
    <citation type="journal article" date="2013" name="Int. J. Syst. Evol. Microbiol.">
        <title>Hoeflea suaedae sp. nov., an endophytic bacterium isolated from the root of the halophyte Suaeda maritima.</title>
        <authorList>
            <person name="Chung E.J."/>
            <person name="Park J.A."/>
            <person name="Pramanik P."/>
            <person name="Bibi F."/>
            <person name="Jeon C.O."/>
            <person name="Chung Y.R."/>
        </authorList>
    </citation>
    <scope>NUCLEOTIDE SEQUENCE [LARGE SCALE GENOMIC DNA]</scope>
    <source>
        <strain evidence="3 4">YC6898</strain>
    </source>
</reference>
<dbReference type="InterPro" id="IPR032466">
    <property type="entry name" value="Metal_Hydrolase"/>
</dbReference>
<gene>
    <name evidence="3" type="ORF">E2A64_13215</name>
</gene>
<evidence type="ECO:0000259" key="2">
    <source>
        <dbReference type="Pfam" id="PF04909"/>
    </source>
</evidence>
<comment type="caution">
    <text evidence="3">The sequence shown here is derived from an EMBL/GenBank/DDBJ whole genome shotgun (WGS) entry which is preliminary data.</text>
</comment>
<dbReference type="Gene3D" id="3.20.20.140">
    <property type="entry name" value="Metal-dependent hydrolases"/>
    <property type="match status" value="1"/>
</dbReference>
<dbReference type="GO" id="GO:0016787">
    <property type="term" value="F:hydrolase activity"/>
    <property type="evidence" value="ECO:0007669"/>
    <property type="project" value="UniProtKB-KW"/>
</dbReference>
<feature type="domain" description="Amidohydrolase-related" evidence="2">
    <location>
        <begin position="4"/>
        <end position="272"/>
    </location>
</feature>
<dbReference type="Pfam" id="PF04909">
    <property type="entry name" value="Amidohydro_2"/>
    <property type="match status" value="1"/>
</dbReference>
<proteinExistence type="inferred from homology"/>
<dbReference type="Proteomes" id="UP000295131">
    <property type="component" value="Unassembled WGS sequence"/>
</dbReference>
<dbReference type="RefSeq" id="WP_133284935.1">
    <property type="nucleotide sequence ID" value="NZ_SMSI01000002.1"/>
</dbReference>
<dbReference type="PANTHER" id="PTHR43569:SF2">
    <property type="entry name" value="AMIDOHYDROLASE-RELATED DOMAIN-CONTAINING PROTEIN"/>
    <property type="match status" value="1"/>
</dbReference>
<evidence type="ECO:0000313" key="4">
    <source>
        <dbReference type="Proteomes" id="UP000295131"/>
    </source>
</evidence>
<dbReference type="EMBL" id="SMSI01000002">
    <property type="protein sequence ID" value="TDH36238.1"/>
    <property type="molecule type" value="Genomic_DNA"/>
</dbReference>
<dbReference type="SUPFAM" id="SSF51556">
    <property type="entry name" value="Metallo-dependent hydrolases"/>
    <property type="match status" value="1"/>
</dbReference>
<protein>
    <submittedName>
        <fullName evidence="3">Amidohydrolase</fullName>
    </submittedName>
</protein>
<dbReference type="InterPro" id="IPR006680">
    <property type="entry name" value="Amidohydro-rel"/>
</dbReference>
<sequence length="274" mass="31129">MTVIDAHQHFWMTGRGDYGWLTQESGDLYRDFLPDDLLPLMRKTGVDGTILVQAAPTVAETQFLLGIANDHDFVKGVVGWIDFESPTVWDDLDQLADHEKLVGLRPMIQDIADDDWMMSEHIVHAFEALTSYGLTFDALTYTRHLKNLELLIDRHPEMRVVIDHASKPQIADGAYAEWAANMRLLAETTTAYCKLSGLVTEAGDNWTIDDLRPYTDRLLETFGPERLIWGSDWPVCTRVASYEKWYETTLELIGGDEQVRAAIFGENAIRAYCL</sequence>
<evidence type="ECO:0000313" key="3">
    <source>
        <dbReference type="EMBL" id="TDH36238.1"/>
    </source>
</evidence>
<keyword evidence="3" id="KW-0378">Hydrolase</keyword>
<evidence type="ECO:0000256" key="1">
    <source>
        <dbReference type="ARBA" id="ARBA00038310"/>
    </source>
</evidence>
<dbReference type="InterPro" id="IPR052350">
    <property type="entry name" value="Metallo-dep_Lactonases"/>
</dbReference>
<dbReference type="OrthoDB" id="9787654at2"/>
<dbReference type="AlphaFoldDB" id="A0A4R5PLL6"/>
<name>A0A4R5PLL6_9HYPH</name>
<keyword evidence="4" id="KW-1185">Reference proteome</keyword>
<dbReference type="PANTHER" id="PTHR43569">
    <property type="entry name" value="AMIDOHYDROLASE"/>
    <property type="match status" value="1"/>
</dbReference>